<reference evidence="4" key="4">
    <citation type="submission" date="2017-05" db="EMBL/GenBank/DDBJ databases">
        <authorList>
            <person name="Song R."/>
            <person name="Chenine A.L."/>
            <person name="Ruprecht R.M."/>
        </authorList>
    </citation>
    <scope>NUCLEOTIDE SEQUENCE [LARGE SCALE GENOMIC DNA]</scope>
    <source>
        <strain evidence="4">S567_C10_BS</strain>
    </source>
</reference>
<dbReference type="AlphaFoldDB" id="A0A072ZCR3"/>
<reference evidence="1" key="2">
    <citation type="submission" date="2015-06" db="EMBL/GenBank/DDBJ databases">
        <authorList>
            <person name="Radhakrishnan R."/>
            <person name="Underwood A."/>
            <person name="Al-Shahib A."/>
        </authorList>
    </citation>
    <scope>NUCLEOTIDE SEQUENCE</scope>
    <source>
        <strain evidence="1">P19_London_7_VIM_2_05_10</strain>
    </source>
</reference>
<dbReference type="SMR" id="A0A072ZCR3"/>
<reference evidence="2 12" key="8">
    <citation type="submission" date="2019-11" db="EMBL/GenBank/DDBJ databases">
        <title>Genomes of ocular Pseudomonas aeruginosa isolates.</title>
        <authorList>
            <person name="Khan M."/>
            <person name="Rice S.A."/>
            <person name="Willcox M.D.P."/>
            <person name="Stapleton F."/>
        </authorList>
    </citation>
    <scope>NUCLEOTIDE SEQUENCE [LARGE SCALE GENOMIC DNA]</scope>
    <source>
        <strain evidence="2 12">PA221</strain>
    </source>
</reference>
<name>A0A072ZCR3_PSEAI</name>
<evidence type="ECO:0000313" key="7">
    <source>
        <dbReference type="EMBL" id="WOS79049.1"/>
    </source>
</evidence>
<dbReference type="EMBL" id="NSNE01000017">
    <property type="protein sequence ID" value="RPM09090.1"/>
    <property type="molecule type" value="Genomic_DNA"/>
</dbReference>
<dbReference type="Proteomes" id="UP001297540">
    <property type="component" value="Chromosome"/>
</dbReference>
<reference evidence="7" key="10">
    <citation type="submission" date="2023-06" db="EMBL/GenBank/DDBJ databases">
        <authorList>
            <consortium name="Clinical and Environmental Microbiology Branch: Whole genome sequencing antimicrobial resistance pathogens in the healthcare setting"/>
        </authorList>
    </citation>
    <scope>NUCLEOTIDE SEQUENCE</scope>
    <source>
        <strain evidence="7">2021CK-01020</strain>
    </source>
</reference>
<dbReference type="EMBL" id="WXZT01000022">
    <property type="protein sequence ID" value="MZZ15632.1"/>
    <property type="molecule type" value="Genomic_DNA"/>
</dbReference>
<evidence type="ECO:0000313" key="10">
    <source>
        <dbReference type="Proteomes" id="UP000270834"/>
    </source>
</evidence>
<dbReference type="KEGG" id="paeb:NCGM1900_0870"/>
<accession>A0A072ZCR3</accession>
<reference evidence="6 11" key="5">
    <citation type="submission" date="2017-08" db="EMBL/GenBank/DDBJ databases">
        <authorList>
            <person name="Feschi L."/>
            <person name="Jeukens J."/>
            <person name="Emond-Rheault J.-G."/>
            <person name="Kukavica-Ibrulj I."/>
            <person name="Boyle B."/>
            <person name="Levesque R.C."/>
        </authorList>
    </citation>
    <scope>NUCLEOTIDE SEQUENCE [LARGE SCALE GENOMIC DNA]</scope>
    <source>
        <strain evidence="6 11">PA-W36</strain>
    </source>
</reference>
<dbReference type="PIRSF" id="PIRSF028291">
    <property type="entry name" value="UCP028291"/>
    <property type="match status" value="1"/>
</dbReference>
<reference evidence="7" key="11">
    <citation type="submission" date="2023-10" db="EMBL/GenBank/DDBJ databases">
        <title>Pathogen: clinical or host-associated sample.</title>
        <authorList>
            <person name="Hergert J."/>
            <person name="Casey R."/>
            <person name="Wagner J."/>
            <person name="Young E.L."/>
            <person name="Oakeson K.F."/>
        </authorList>
    </citation>
    <scope>NUCLEOTIDE SEQUENCE</scope>
    <source>
        <strain evidence="7">2021CK-01020</strain>
    </source>
</reference>
<evidence type="ECO:0000313" key="8">
    <source>
        <dbReference type="Proteomes" id="UP000045039"/>
    </source>
</evidence>
<reference evidence="9" key="3">
    <citation type="submission" date="2017-05" db="EMBL/GenBank/DDBJ databases">
        <authorList>
            <person name="Giani T."/>
            <person name="Arena F."/>
            <person name="Pollini S."/>
            <person name="Di Pilato V."/>
            <person name="D'Andrea M.M."/>
            <person name="Henrici De Angelis L."/>
            <person name="Bassetti M."/>
            <person name="Rossolini G.M."/>
        </authorList>
    </citation>
    <scope>NUCLEOTIDE SEQUENCE [LARGE SCALE GENOMIC DNA]</scope>
    <source>
        <strain evidence="9">S567_C10_BS</strain>
    </source>
</reference>
<dbReference type="EMBL" id="CP136986">
    <property type="protein sequence ID" value="WOS79049.1"/>
    <property type="molecule type" value="Genomic_DNA"/>
</dbReference>
<dbReference type="EMBL" id="WOAD01000030">
    <property type="protein sequence ID" value="MUI38462.1"/>
    <property type="molecule type" value="Genomic_DNA"/>
</dbReference>
<dbReference type="InterPro" id="IPR014543">
    <property type="entry name" value="UCP028291"/>
</dbReference>
<reference evidence="3" key="9">
    <citation type="submission" date="2020-01" db="EMBL/GenBank/DDBJ databases">
        <title>Bacteria Cultured from War Wounds Associated with the Conflict in Eastern Ukraine.</title>
        <authorList>
            <person name="Snesrud E."/>
            <person name="Galac M.R."/>
            <person name="Mc Gann P."/>
            <person name="Valentine K."/>
            <person name="Viacheslav K."/>
        </authorList>
    </citation>
    <scope>NUCLEOTIDE SEQUENCE</scope>
    <source>
        <strain evidence="3">VNMU148</strain>
    </source>
</reference>
<dbReference type="OMA" id="DFDPHKG"/>
<dbReference type="EMBL" id="RBSQ01001004">
    <property type="protein sequence ID" value="RMS49294.1"/>
    <property type="molecule type" value="Genomic_DNA"/>
</dbReference>
<evidence type="ECO:0000313" key="11">
    <source>
        <dbReference type="Proteomes" id="UP000284767"/>
    </source>
</evidence>
<dbReference type="eggNOG" id="COG3553">
    <property type="taxonomic scope" value="Bacteria"/>
</dbReference>
<evidence type="ECO:0000313" key="4">
    <source>
        <dbReference type="EMBL" id="OTI56177.1"/>
    </source>
</evidence>
<dbReference type="Proteomes" id="UP000270834">
    <property type="component" value="Unassembled WGS sequence"/>
</dbReference>
<accession>A0A1S1C2H9</accession>
<reference evidence="8" key="1">
    <citation type="submission" date="2015-06" db="EMBL/GenBank/DDBJ databases">
        <authorList>
            <person name="Radhakrishnan Rajesh"/>
            <person name="Underwood Anthony"/>
            <person name="Al-Shahib Ali"/>
        </authorList>
    </citation>
    <scope>NUCLEOTIDE SEQUENCE [LARGE SCALE GENOMIC DNA]</scope>
    <source>
        <strain evidence="8">P19_London_7_VIM_2_05_10</strain>
    </source>
</reference>
<dbReference type="Proteomes" id="UP000045039">
    <property type="component" value="Unassembled WGS sequence"/>
</dbReference>
<dbReference type="EMBL" id="CVVU01000088">
    <property type="protein sequence ID" value="CRO43202.1"/>
    <property type="molecule type" value="Genomic_DNA"/>
</dbReference>
<dbReference type="Proteomes" id="UP000194857">
    <property type="component" value="Unassembled WGS sequence"/>
</dbReference>
<evidence type="ECO:0000313" key="9">
    <source>
        <dbReference type="Proteomes" id="UP000194857"/>
    </source>
</evidence>
<dbReference type="Proteomes" id="UP000644192">
    <property type="component" value="Unassembled WGS sequence"/>
</dbReference>
<evidence type="ECO:0000313" key="3">
    <source>
        <dbReference type="EMBL" id="MZZ15632.1"/>
    </source>
</evidence>
<evidence type="ECO:0000313" key="5">
    <source>
        <dbReference type="EMBL" id="RMS49294.1"/>
    </source>
</evidence>
<reference evidence="5 10" key="6">
    <citation type="submission" date="2018-08" db="EMBL/GenBank/DDBJ databases">
        <title>Recombination of ecologically and evolutionarily significant loci maintains genetic cohesion in the Pseudomonas syringae species complex.</title>
        <authorList>
            <person name="Dillon M."/>
            <person name="Thakur S."/>
            <person name="Almeida R.N.D."/>
            <person name="Weir B.S."/>
            <person name="Guttman D.S."/>
        </authorList>
    </citation>
    <scope>NUCLEOTIDE SEQUENCE [LARGE SCALE GENOMIC DNA]</scope>
    <source>
        <strain evidence="5 10">ICMP 7846</strain>
    </source>
</reference>
<reference evidence="6 11" key="7">
    <citation type="submission" date="2019-01" db="EMBL/GenBank/DDBJ databases">
        <title>The Pseudomonas aeruginosa pan-genome provides new insights on its population structure, horizontal gene transfer and pathogenicity.</title>
        <authorList>
            <person name="Freschi L."/>
            <person name="Vincent A.T."/>
            <person name="Jeukens J."/>
            <person name="Emond-Rheault J.-G."/>
            <person name="Kukavica-Ibrulj I."/>
            <person name="Dupont M.-J."/>
            <person name="Charette S.J."/>
            <person name="Boyle B."/>
            <person name="Levesque R.C."/>
        </authorList>
    </citation>
    <scope>NUCLEOTIDE SEQUENCE [LARGE SCALE GENOMIC DNA]</scope>
    <source>
        <strain evidence="6 11">PA-W36</strain>
    </source>
</reference>
<evidence type="ECO:0000313" key="6">
    <source>
        <dbReference type="EMBL" id="RPM09090.1"/>
    </source>
</evidence>
<protein>
    <submittedName>
        <fullName evidence="6">DUF2218 domain-containing protein</fullName>
    </submittedName>
</protein>
<dbReference type="Gene3D" id="3.30.310.50">
    <property type="entry name" value="Alpha-D-phosphohexomutase, C-terminal domain"/>
    <property type="match status" value="1"/>
</dbReference>
<dbReference type="Pfam" id="PF09981">
    <property type="entry name" value="DUF2218"/>
    <property type="match status" value="1"/>
</dbReference>
<gene>
    <name evidence="5" type="ORF">ALP65_01831</name>
    <name evidence="4" type="ORF">CAZ10_30680</name>
    <name evidence="2" type="ORF">GNQ48_25990</name>
    <name evidence="3" type="ORF">GUL26_25555</name>
    <name evidence="6" type="ORF">IPC1295_24570</name>
    <name evidence="7" type="ORF">L4V69_07870</name>
    <name evidence="1" type="ORF">PAERUG_P19_London_7_VIM_2_05_10_01612</name>
</gene>
<dbReference type="RefSeq" id="WP_003093387.1">
    <property type="nucleotide sequence ID" value="NZ_AP014622.1"/>
</dbReference>
<evidence type="ECO:0000313" key="1">
    <source>
        <dbReference type="EMBL" id="CRO43202.1"/>
    </source>
</evidence>
<evidence type="ECO:0000313" key="2">
    <source>
        <dbReference type="EMBL" id="MUI38462.1"/>
    </source>
</evidence>
<sequence>MFRSTSHVRTESAARYVNRLCKHWGHKFEVELTPERGFIDFGDSNCELLAHPDHVLMILNSPDEDSLAHMQNVVADHLQRMANSESLEIAWQPAES</sequence>
<proteinExistence type="predicted"/>
<organism evidence="6 11">
    <name type="scientific">Pseudomonas aeruginosa</name>
    <dbReference type="NCBI Taxonomy" id="287"/>
    <lineage>
        <taxon>Bacteria</taxon>
        <taxon>Pseudomonadati</taxon>
        <taxon>Pseudomonadota</taxon>
        <taxon>Gammaproteobacteria</taxon>
        <taxon>Pseudomonadales</taxon>
        <taxon>Pseudomonadaceae</taxon>
        <taxon>Pseudomonas</taxon>
    </lineage>
</organism>
<dbReference type="Proteomes" id="UP000284767">
    <property type="component" value="Unassembled WGS sequence"/>
</dbReference>
<dbReference type="Proteomes" id="UP000433532">
    <property type="component" value="Unassembled WGS sequence"/>
</dbReference>
<evidence type="ECO:0000313" key="12">
    <source>
        <dbReference type="Proteomes" id="UP000433532"/>
    </source>
</evidence>
<dbReference type="EMBL" id="NFFZ01000023">
    <property type="protein sequence ID" value="OTI56177.1"/>
    <property type="molecule type" value="Genomic_DNA"/>
</dbReference>